<dbReference type="EMBL" id="VBQZ03000129">
    <property type="protein sequence ID" value="MXQ95212.1"/>
    <property type="molecule type" value="Genomic_DNA"/>
</dbReference>
<evidence type="ECO:0000313" key="2">
    <source>
        <dbReference type="EMBL" id="MXQ95212.1"/>
    </source>
</evidence>
<dbReference type="AlphaFoldDB" id="A0A6B0S000"/>
<feature type="region of interest" description="Disordered" evidence="1">
    <location>
        <begin position="65"/>
        <end position="95"/>
    </location>
</feature>
<feature type="compositionally biased region" description="Polar residues" evidence="1">
    <location>
        <begin position="72"/>
        <end position="86"/>
    </location>
</feature>
<evidence type="ECO:0000313" key="3">
    <source>
        <dbReference type="Proteomes" id="UP000322234"/>
    </source>
</evidence>
<feature type="compositionally biased region" description="Polar residues" evidence="1">
    <location>
        <begin position="22"/>
        <end position="34"/>
    </location>
</feature>
<accession>A0A6B0S000</accession>
<gene>
    <name evidence="2" type="ORF">E5288_WYG006099</name>
</gene>
<feature type="compositionally biased region" description="Basic and acidic residues" evidence="1">
    <location>
        <begin position="1"/>
        <end position="14"/>
    </location>
</feature>
<name>A0A6B0S000_9CETA</name>
<keyword evidence="3" id="KW-1185">Reference proteome</keyword>
<evidence type="ECO:0000256" key="1">
    <source>
        <dbReference type="SAM" id="MobiDB-lite"/>
    </source>
</evidence>
<dbReference type="Proteomes" id="UP000322234">
    <property type="component" value="Unassembled WGS sequence"/>
</dbReference>
<proteinExistence type="predicted"/>
<protein>
    <submittedName>
        <fullName evidence="2">Uncharacterized protein</fullName>
    </submittedName>
</protein>
<feature type="region of interest" description="Disordered" evidence="1">
    <location>
        <begin position="1"/>
        <end position="47"/>
    </location>
</feature>
<sequence length="162" mass="17398">MSGSDHTLRSEMVSRKFGQNEGDPTTKATNSHNQAPIEEEKGSHRISPKTLEKAGQALGKLLSSGLRGTLIKDQQSSRHTPASKPNQIDRKPSPVFCPLQLRGGLPFLSASGRQENPQTDSTANCVMFADLRLSDKDLGVCLCPQTLAQSLAGGMANNDLKN</sequence>
<reference evidence="2" key="1">
    <citation type="submission" date="2019-10" db="EMBL/GenBank/DDBJ databases">
        <title>The sequence and de novo assembly of the wild yak genome.</title>
        <authorList>
            <person name="Liu Y."/>
        </authorList>
    </citation>
    <scope>NUCLEOTIDE SEQUENCE [LARGE SCALE GENOMIC DNA]</scope>
    <source>
        <strain evidence="2">WY2019</strain>
    </source>
</reference>
<organism evidence="2 3">
    <name type="scientific">Bos mutus</name>
    <name type="common">wild yak</name>
    <dbReference type="NCBI Taxonomy" id="72004"/>
    <lineage>
        <taxon>Eukaryota</taxon>
        <taxon>Metazoa</taxon>
        <taxon>Chordata</taxon>
        <taxon>Craniata</taxon>
        <taxon>Vertebrata</taxon>
        <taxon>Euteleostomi</taxon>
        <taxon>Mammalia</taxon>
        <taxon>Eutheria</taxon>
        <taxon>Laurasiatheria</taxon>
        <taxon>Artiodactyla</taxon>
        <taxon>Ruminantia</taxon>
        <taxon>Pecora</taxon>
        <taxon>Bovidae</taxon>
        <taxon>Bovinae</taxon>
        <taxon>Bos</taxon>
    </lineage>
</organism>
<comment type="caution">
    <text evidence="2">The sequence shown here is derived from an EMBL/GenBank/DDBJ whole genome shotgun (WGS) entry which is preliminary data.</text>
</comment>